<reference evidence="1 2" key="1">
    <citation type="submission" date="2018-04" db="EMBL/GenBank/DDBJ databases">
        <title>Active sludge and wastewater microbial communities from Klosterneuburg, Austria.</title>
        <authorList>
            <person name="Wagner M."/>
        </authorList>
    </citation>
    <scope>NUCLEOTIDE SEQUENCE [LARGE SCALE GENOMIC DNA]</scope>
    <source>
        <strain evidence="1 2">Nl12</strain>
    </source>
</reference>
<dbReference type="EMBL" id="QAOK01000041">
    <property type="protein sequence ID" value="PTQ78678.1"/>
    <property type="molecule type" value="Genomic_DNA"/>
</dbReference>
<evidence type="ECO:0000313" key="2">
    <source>
        <dbReference type="Proteomes" id="UP000244152"/>
    </source>
</evidence>
<proteinExistence type="predicted"/>
<dbReference type="RefSeq" id="WP_107763331.1">
    <property type="nucleotide sequence ID" value="NZ_QAOK01000041.1"/>
</dbReference>
<accession>A0A2T5I4H0</accession>
<name>A0A2T5I4H0_9PROT</name>
<dbReference type="Proteomes" id="UP000244152">
    <property type="component" value="Unassembled WGS sequence"/>
</dbReference>
<comment type="caution">
    <text evidence="1">The sequence shown here is derived from an EMBL/GenBank/DDBJ whole genome shotgun (WGS) entry which is preliminary data.</text>
</comment>
<gene>
    <name evidence="1" type="ORF">C8R21_14112</name>
</gene>
<organism evidence="1 2">
    <name type="scientific">Nitrosospira multiformis</name>
    <dbReference type="NCBI Taxonomy" id="1231"/>
    <lineage>
        <taxon>Bacteria</taxon>
        <taxon>Pseudomonadati</taxon>
        <taxon>Pseudomonadota</taxon>
        <taxon>Betaproteobacteria</taxon>
        <taxon>Nitrosomonadales</taxon>
        <taxon>Nitrosomonadaceae</taxon>
        <taxon>Nitrosospira</taxon>
    </lineage>
</organism>
<protein>
    <submittedName>
        <fullName evidence="1">Uncharacterized protein</fullName>
    </submittedName>
</protein>
<dbReference type="AlphaFoldDB" id="A0A2T5I4H0"/>
<evidence type="ECO:0000313" key="1">
    <source>
        <dbReference type="EMBL" id="PTQ78678.1"/>
    </source>
</evidence>
<sequence length="62" mass="7458">MNRKEWREKLKKARTQEEFSELLDQIPEATEAEVRTEAREFFIMEQKMIYPHLTSTPKTGKT</sequence>